<keyword evidence="1" id="KW-0949">S-adenosyl-L-methionine</keyword>
<dbReference type="CDD" id="cd01335">
    <property type="entry name" value="Radical_SAM"/>
    <property type="match status" value="1"/>
</dbReference>
<evidence type="ECO:0000259" key="5">
    <source>
        <dbReference type="PROSITE" id="PS51918"/>
    </source>
</evidence>
<dbReference type="EnsemblBacteria" id="AAR39229">
    <property type="protein sequence ID" value="AAR39229"/>
    <property type="gene ID" value="NEQ381"/>
</dbReference>
<evidence type="ECO:0000256" key="3">
    <source>
        <dbReference type="ARBA" id="ARBA00023004"/>
    </source>
</evidence>
<dbReference type="SFLD" id="SFLDS00029">
    <property type="entry name" value="Radical_SAM"/>
    <property type="match status" value="1"/>
</dbReference>
<dbReference type="PANTHER" id="PTHR11228">
    <property type="entry name" value="RADICAL SAM DOMAIN PROTEIN"/>
    <property type="match status" value="1"/>
</dbReference>
<sequence length="245" mass="28363">MKLIGTGWKSPSLIDVHNKVTFTLWLCGCNLKCPFCHNWKIAEKIGCGELDINRLLDELDSASLLIDYLHVTGGEPLLQWEPLLELFKTSYENYNVENSLNTNFTLTIPLKKHLDSGYVHHVATDLKVPPNEMYGVENWKALWESYLKSLSLMKEYDIPLELRIPVSRFPWEEKKPYIDQALKALGDANFYVIINPLLNYPVVNPRNKEWCDKHCSPQKEELNIIKDYLESQGIKVYLKGHSELI</sequence>
<accession>Q74N08</accession>
<dbReference type="EMBL" id="AE017199">
    <property type="protein sequence ID" value="AAR39229.1"/>
    <property type="molecule type" value="Genomic_DNA"/>
</dbReference>
<dbReference type="STRING" id="228908.NEQ381"/>
<reference evidence="6 7" key="1">
    <citation type="journal article" date="2003" name="Proc. Natl. Acad. Sci. U.S.A.">
        <title>The genome of Nanoarchaeum equitans: insights into early archaeal evolution and derived parasitism.</title>
        <authorList>
            <person name="Waters E."/>
            <person name="Hohn M.J."/>
            <person name="Ahel I."/>
            <person name="Graham D.E."/>
            <person name="Adams M.D."/>
            <person name="Barnstead M."/>
            <person name="Beeson K.Y."/>
            <person name="Bibbs L."/>
            <person name="Bolanos R."/>
            <person name="Keller M."/>
            <person name="Kretz K."/>
            <person name="Lin X."/>
            <person name="Mathur E."/>
            <person name="Ni J."/>
            <person name="Podar M."/>
            <person name="Richardson T."/>
            <person name="Sutton G.G."/>
            <person name="Simon M."/>
            <person name="Soll D."/>
            <person name="Stetter K.O."/>
            <person name="Short J.M."/>
            <person name="Noordewier M."/>
        </authorList>
    </citation>
    <scope>NUCLEOTIDE SEQUENCE [LARGE SCALE GENOMIC DNA]</scope>
    <source>
        <strain evidence="6 7">Kin4-M</strain>
    </source>
</reference>
<dbReference type="PANTHER" id="PTHR11228:SF27">
    <property type="entry name" value="GLYCYL-RADICAL ENZYME ACTIVATING ENZYME MJ1227-RELATED"/>
    <property type="match status" value="1"/>
</dbReference>
<dbReference type="Proteomes" id="UP000000578">
    <property type="component" value="Chromosome"/>
</dbReference>
<dbReference type="InterPro" id="IPR013785">
    <property type="entry name" value="Aldolase_TIM"/>
</dbReference>
<evidence type="ECO:0000256" key="1">
    <source>
        <dbReference type="ARBA" id="ARBA00022691"/>
    </source>
</evidence>
<dbReference type="GO" id="GO:0051536">
    <property type="term" value="F:iron-sulfur cluster binding"/>
    <property type="evidence" value="ECO:0007669"/>
    <property type="project" value="UniProtKB-KW"/>
</dbReference>
<organism evidence="6 7">
    <name type="scientific">Nanoarchaeum equitans (strain Kin4-M)</name>
    <dbReference type="NCBI Taxonomy" id="228908"/>
    <lineage>
        <taxon>Archaea</taxon>
        <taxon>Nanobdellota</taxon>
        <taxon>Candidatus Nanoarchaeia</taxon>
        <taxon>Nanoarchaeales</taxon>
        <taxon>Nanoarchaeaceae</taxon>
        <taxon>Nanoarchaeum</taxon>
    </lineage>
</organism>
<feature type="domain" description="Radical SAM core" evidence="5">
    <location>
        <begin position="12"/>
        <end position="242"/>
    </location>
</feature>
<dbReference type="Pfam" id="PF04055">
    <property type="entry name" value="Radical_SAM"/>
    <property type="match status" value="1"/>
</dbReference>
<proteinExistence type="predicted"/>
<dbReference type="NCBIfam" id="TIGR02495">
    <property type="entry name" value="NrdG2"/>
    <property type="match status" value="1"/>
</dbReference>
<dbReference type="Gene3D" id="3.20.20.70">
    <property type="entry name" value="Aldolase class I"/>
    <property type="match status" value="1"/>
</dbReference>
<dbReference type="InterPro" id="IPR050377">
    <property type="entry name" value="Radical_SAM_PqqE_MftC-like"/>
</dbReference>
<dbReference type="InterPro" id="IPR012840">
    <property type="entry name" value="NrdG2"/>
</dbReference>
<evidence type="ECO:0000313" key="6">
    <source>
        <dbReference type="EMBL" id="AAR39229.1"/>
    </source>
</evidence>
<name>Q74N08_NANEQ</name>
<evidence type="ECO:0000313" key="7">
    <source>
        <dbReference type="Proteomes" id="UP000000578"/>
    </source>
</evidence>
<dbReference type="InterPro" id="IPR058240">
    <property type="entry name" value="rSAM_sf"/>
</dbReference>
<dbReference type="AlphaFoldDB" id="Q74N08"/>
<gene>
    <name evidence="6" type="ordered locus">NEQ381</name>
</gene>
<keyword evidence="3" id="KW-0408">Iron</keyword>
<dbReference type="InterPro" id="IPR007197">
    <property type="entry name" value="rSAM"/>
</dbReference>
<dbReference type="GO" id="GO:0046872">
    <property type="term" value="F:metal ion binding"/>
    <property type="evidence" value="ECO:0007669"/>
    <property type="project" value="UniProtKB-KW"/>
</dbReference>
<dbReference type="KEGG" id="neq:NEQ381"/>
<dbReference type="HOGENOM" id="CLU_078147_2_1_2"/>
<dbReference type="BioCyc" id="NEQU228908:GJB6-409-MONOMER"/>
<keyword evidence="7" id="KW-1185">Reference proteome</keyword>
<dbReference type="PROSITE" id="PS51918">
    <property type="entry name" value="RADICAL_SAM"/>
    <property type="match status" value="1"/>
</dbReference>
<protein>
    <submittedName>
        <fullName evidence="6">NEQ381</fullName>
    </submittedName>
</protein>
<dbReference type="SFLD" id="SFLDG01094">
    <property type="entry name" value="Uncharacterised_Radical_SAM_Su"/>
    <property type="match status" value="1"/>
</dbReference>
<evidence type="ECO:0000256" key="4">
    <source>
        <dbReference type="ARBA" id="ARBA00023014"/>
    </source>
</evidence>
<dbReference type="GO" id="GO:0003824">
    <property type="term" value="F:catalytic activity"/>
    <property type="evidence" value="ECO:0007669"/>
    <property type="project" value="InterPro"/>
</dbReference>
<dbReference type="SUPFAM" id="SSF102114">
    <property type="entry name" value="Radical SAM enzymes"/>
    <property type="match status" value="1"/>
</dbReference>
<keyword evidence="4" id="KW-0411">Iron-sulfur</keyword>
<evidence type="ECO:0000256" key="2">
    <source>
        <dbReference type="ARBA" id="ARBA00022723"/>
    </source>
</evidence>
<dbReference type="PATRIC" id="fig|228908.8.peg.391"/>
<keyword evidence="2" id="KW-0479">Metal-binding</keyword>